<dbReference type="InterPro" id="IPR000835">
    <property type="entry name" value="HTH_MarR-typ"/>
</dbReference>
<dbReference type="InterPro" id="IPR036390">
    <property type="entry name" value="WH_DNA-bd_sf"/>
</dbReference>
<dbReference type="SMART" id="SM00347">
    <property type="entry name" value="HTH_MARR"/>
    <property type="match status" value="1"/>
</dbReference>
<dbReference type="Gene3D" id="1.10.10.10">
    <property type="entry name" value="Winged helix-like DNA-binding domain superfamily/Winged helix DNA-binding domain"/>
    <property type="match status" value="1"/>
</dbReference>
<dbReference type="EMBL" id="JAAMOX010000003">
    <property type="protein sequence ID" value="NIH55201.1"/>
    <property type="molecule type" value="Genomic_DNA"/>
</dbReference>
<dbReference type="SUPFAM" id="SSF46785">
    <property type="entry name" value="Winged helix' DNA-binding domain"/>
    <property type="match status" value="1"/>
</dbReference>
<dbReference type="Proteomes" id="UP000541033">
    <property type="component" value="Unassembled WGS sequence"/>
</dbReference>
<keyword evidence="2" id="KW-0238">DNA-binding</keyword>
<dbReference type="PANTHER" id="PTHR33164:SF43">
    <property type="entry name" value="HTH-TYPE TRANSCRIPTIONAL REPRESSOR YETL"/>
    <property type="match status" value="1"/>
</dbReference>
<sequence length="184" mass="20477">MTDSRSAFAPDENAIVDPRVIDPQRRFVDRPDMTGEELDNAVTVLNALRRWRTADQAMRNATQSNMGIGENDMKAMRFLIAAHGNDEQVTAKQLTKHLGISSASTSKLLDRLEASGHITREPHPHDRRAVLIAVTDESHKHIRATLGDRHTRMFNVAAALNDNDRKAVLGFLAAMSEISEANRD</sequence>
<dbReference type="InterPro" id="IPR039422">
    <property type="entry name" value="MarR/SlyA-like"/>
</dbReference>
<evidence type="ECO:0000313" key="3">
    <source>
        <dbReference type="Proteomes" id="UP000541033"/>
    </source>
</evidence>
<reference evidence="2 3" key="1">
    <citation type="submission" date="2020-02" db="EMBL/GenBank/DDBJ databases">
        <title>Sequencing the genomes of 1000 actinobacteria strains.</title>
        <authorList>
            <person name="Klenk H.-P."/>
        </authorList>
    </citation>
    <scope>NUCLEOTIDE SEQUENCE [LARGE SCALE GENOMIC DNA]</scope>
    <source>
        <strain evidence="2 3">DSM 27960</strain>
    </source>
</reference>
<dbReference type="PROSITE" id="PS50995">
    <property type="entry name" value="HTH_MARR_2"/>
    <property type="match status" value="1"/>
</dbReference>
<name>A0A7X5R403_9MICO</name>
<organism evidence="2 3">
    <name type="scientific">Lysinibacter cavernae</name>
    <dbReference type="NCBI Taxonomy" id="1640652"/>
    <lineage>
        <taxon>Bacteria</taxon>
        <taxon>Bacillati</taxon>
        <taxon>Actinomycetota</taxon>
        <taxon>Actinomycetes</taxon>
        <taxon>Micrococcales</taxon>
        <taxon>Microbacteriaceae</taxon>
        <taxon>Lysinibacter</taxon>
    </lineage>
</organism>
<gene>
    <name evidence="2" type="ORF">FHX76_003116</name>
</gene>
<proteinExistence type="predicted"/>
<dbReference type="Pfam" id="PF12802">
    <property type="entry name" value="MarR_2"/>
    <property type="match status" value="1"/>
</dbReference>
<dbReference type="PRINTS" id="PR00598">
    <property type="entry name" value="HTHMARR"/>
</dbReference>
<dbReference type="PANTHER" id="PTHR33164">
    <property type="entry name" value="TRANSCRIPTIONAL REGULATOR, MARR FAMILY"/>
    <property type="match status" value="1"/>
</dbReference>
<dbReference type="RefSeq" id="WP_167152189.1">
    <property type="nucleotide sequence ID" value="NZ_JAAMOX010000003.1"/>
</dbReference>
<feature type="domain" description="HTH marR-type" evidence="1">
    <location>
        <begin position="35"/>
        <end position="177"/>
    </location>
</feature>
<dbReference type="InterPro" id="IPR036388">
    <property type="entry name" value="WH-like_DNA-bd_sf"/>
</dbReference>
<dbReference type="GO" id="GO:0006950">
    <property type="term" value="P:response to stress"/>
    <property type="evidence" value="ECO:0007669"/>
    <property type="project" value="TreeGrafter"/>
</dbReference>
<dbReference type="GO" id="GO:0003700">
    <property type="term" value="F:DNA-binding transcription factor activity"/>
    <property type="evidence" value="ECO:0007669"/>
    <property type="project" value="InterPro"/>
</dbReference>
<dbReference type="GO" id="GO:0003677">
    <property type="term" value="F:DNA binding"/>
    <property type="evidence" value="ECO:0007669"/>
    <property type="project" value="UniProtKB-KW"/>
</dbReference>
<dbReference type="AlphaFoldDB" id="A0A7X5R403"/>
<accession>A0A7X5R403</accession>
<keyword evidence="3" id="KW-1185">Reference proteome</keyword>
<evidence type="ECO:0000313" key="2">
    <source>
        <dbReference type="EMBL" id="NIH55201.1"/>
    </source>
</evidence>
<evidence type="ECO:0000259" key="1">
    <source>
        <dbReference type="PROSITE" id="PS50995"/>
    </source>
</evidence>
<protein>
    <submittedName>
        <fullName evidence="2">DNA-binding MarR family transcriptional regulator</fullName>
    </submittedName>
</protein>
<comment type="caution">
    <text evidence="2">The sequence shown here is derived from an EMBL/GenBank/DDBJ whole genome shotgun (WGS) entry which is preliminary data.</text>
</comment>